<evidence type="ECO:0000256" key="4">
    <source>
        <dbReference type="ARBA" id="ARBA00022827"/>
    </source>
</evidence>
<organism evidence="7 8">
    <name type="scientific">Triparma retinervis</name>
    <dbReference type="NCBI Taxonomy" id="2557542"/>
    <lineage>
        <taxon>Eukaryota</taxon>
        <taxon>Sar</taxon>
        <taxon>Stramenopiles</taxon>
        <taxon>Ochrophyta</taxon>
        <taxon>Bolidophyceae</taxon>
        <taxon>Parmales</taxon>
        <taxon>Triparmaceae</taxon>
        <taxon>Triparma</taxon>
    </lineage>
</organism>
<dbReference type="PROSITE" id="PS00624">
    <property type="entry name" value="GMC_OXRED_2"/>
    <property type="match status" value="1"/>
</dbReference>
<evidence type="ECO:0000313" key="7">
    <source>
        <dbReference type="EMBL" id="GMI05030.1"/>
    </source>
</evidence>
<evidence type="ECO:0000256" key="3">
    <source>
        <dbReference type="ARBA" id="ARBA00022630"/>
    </source>
</evidence>
<reference evidence="7" key="1">
    <citation type="submission" date="2022-07" db="EMBL/GenBank/DDBJ databases">
        <title>Genome analysis of Parmales, a sister group of diatoms, reveals the evolutionary specialization of diatoms from phago-mixotrophs to photoautotrophs.</title>
        <authorList>
            <person name="Ban H."/>
            <person name="Sato S."/>
            <person name="Yoshikawa S."/>
            <person name="Kazumasa Y."/>
            <person name="Nakamura Y."/>
            <person name="Ichinomiya M."/>
            <person name="Saitoh K."/>
            <person name="Sato N."/>
            <person name="Blanc-Mathieu R."/>
            <person name="Endo H."/>
            <person name="Kuwata A."/>
            <person name="Ogata H."/>
        </authorList>
    </citation>
    <scope>NUCLEOTIDE SEQUENCE</scope>
</reference>
<dbReference type="SUPFAM" id="SSF51905">
    <property type="entry name" value="FAD/NAD(P)-binding domain"/>
    <property type="match status" value="1"/>
</dbReference>
<dbReference type="InterPro" id="IPR000172">
    <property type="entry name" value="GMC_OxRdtase_N"/>
</dbReference>
<dbReference type="Gene3D" id="3.30.560.10">
    <property type="entry name" value="Glucose Oxidase, domain 3"/>
    <property type="match status" value="1"/>
</dbReference>
<dbReference type="OrthoDB" id="269227at2759"/>
<dbReference type="SUPFAM" id="SSF54373">
    <property type="entry name" value="FAD-linked reductases, C-terminal domain"/>
    <property type="match status" value="1"/>
</dbReference>
<dbReference type="Proteomes" id="UP001165082">
    <property type="component" value="Unassembled WGS sequence"/>
</dbReference>
<dbReference type="AlphaFoldDB" id="A0A9W7C8L2"/>
<name>A0A9W7C8L2_9STRA</name>
<feature type="domain" description="Glucose-methanol-choline oxidoreductase N-terminal" evidence="6">
    <location>
        <begin position="291"/>
        <end position="305"/>
    </location>
</feature>
<feature type="binding site" evidence="5">
    <location>
        <position position="99"/>
    </location>
    <ligand>
        <name>FAD</name>
        <dbReference type="ChEBI" id="CHEBI:57692"/>
    </ligand>
</feature>
<feature type="binding site" evidence="5">
    <location>
        <position position="237"/>
    </location>
    <ligand>
        <name>FAD</name>
        <dbReference type="ChEBI" id="CHEBI:57692"/>
    </ligand>
</feature>
<dbReference type="PANTHER" id="PTHR11552">
    <property type="entry name" value="GLUCOSE-METHANOL-CHOLINE GMC OXIDOREDUCTASE"/>
    <property type="match status" value="1"/>
</dbReference>
<keyword evidence="8" id="KW-1185">Reference proteome</keyword>
<dbReference type="Pfam" id="PF00732">
    <property type="entry name" value="GMC_oxred_N"/>
    <property type="match status" value="1"/>
</dbReference>
<dbReference type="InterPro" id="IPR036188">
    <property type="entry name" value="FAD/NAD-bd_sf"/>
</dbReference>
<dbReference type="GO" id="GO:0016614">
    <property type="term" value="F:oxidoreductase activity, acting on CH-OH group of donors"/>
    <property type="evidence" value="ECO:0007669"/>
    <property type="project" value="InterPro"/>
</dbReference>
<dbReference type="GO" id="GO:0050660">
    <property type="term" value="F:flavin adenine dinucleotide binding"/>
    <property type="evidence" value="ECO:0007669"/>
    <property type="project" value="InterPro"/>
</dbReference>
<protein>
    <recommendedName>
        <fullName evidence="6">Glucose-methanol-choline oxidoreductase N-terminal domain-containing protein</fullName>
    </recommendedName>
</protein>
<dbReference type="EMBL" id="BRXZ01000098">
    <property type="protein sequence ID" value="GMI05030.1"/>
    <property type="molecule type" value="Genomic_DNA"/>
</dbReference>
<dbReference type="InterPro" id="IPR007867">
    <property type="entry name" value="GMC_OxRtase_C"/>
</dbReference>
<dbReference type="Gene3D" id="3.50.50.60">
    <property type="entry name" value="FAD/NAD(P)-binding domain"/>
    <property type="match status" value="1"/>
</dbReference>
<comment type="caution">
    <text evidence="7">The sequence shown here is derived from an EMBL/GenBank/DDBJ whole genome shotgun (WGS) entry which is preliminary data.</text>
</comment>
<sequence>MPSPPKFVIVGAGTSGSLLASRLSKLGKTLLLEAGGSNVITPLSALPGSAMTPWLHVPLGYLHTMNDKRTNWGYKTHIEERGGEGGGGMREINYPRGKVLGGCSSINGMIYMKGNDGDYDGWNAEAGTELWGSNAMKSAFGRLSKMGWPSVRQRLRWDVLDDFAVGASSVRGCPIRRDTFDNSNEEAVGYFNVNQDNGRRVSAYQCFVDGGWGGLKGRGKVTEYNGGKLTVRSNATVKRLLFEDDVVEGGSRDKVVGVEWWDTDAEGTVDDTTVNREIVEGGGGEVILAAGAIGSPQLLSVSGVGSGRTDERIALPGVGENLHDHLQLRSVYRLKEGTVTLNSTSSTIFGQVKIGLDYILNRSGPLSMAPSQLGCFLKSSPDLPYPDLQYHCQPLSLDKFGDPLHPFPGFTAAVCNLRPTSRGTVKARSGDIRDGVDVDNNYLATENDREVAARGLRITREIVLGAMEEYNPKEVLPGMEYETMEHLADAATRIGTSIFHPVGTCKMGSASDEMAVVDEELRVRGVRNLRVVDASVMPRITSGNTNTPTLALAERWVEMYIDGQTSQ</sequence>
<evidence type="ECO:0000256" key="2">
    <source>
        <dbReference type="ARBA" id="ARBA00010790"/>
    </source>
</evidence>
<evidence type="ECO:0000256" key="5">
    <source>
        <dbReference type="PIRSR" id="PIRSR000137-2"/>
    </source>
</evidence>
<dbReference type="Pfam" id="PF05199">
    <property type="entry name" value="GMC_oxred_C"/>
    <property type="match status" value="1"/>
</dbReference>
<comment type="cofactor">
    <cofactor evidence="1 5">
        <name>FAD</name>
        <dbReference type="ChEBI" id="CHEBI:57692"/>
    </cofactor>
</comment>
<comment type="similarity">
    <text evidence="2">Belongs to the GMC oxidoreductase family.</text>
</comment>
<proteinExistence type="inferred from homology"/>
<accession>A0A9W7C8L2</accession>
<dbReference type="PIRSF" id="PIRSF000137">
    <property type="entry name" value="Alcohol_oxidase"/>
    <property type="match status" value="1"/>
</dbReference>
<feature type="binding site" evidence="5">
    <location>
        <begin position="14"/>
        <end position="15"/>
    </location>
    <ligand>
        <name>FAD</name>
        <dbReference type="ChEBI" id="CHEBI:57692"/>
    </ligand>
</feature>
<keyword evidence="3" id="KW-0285">Flavoprotein</keyword>
<dbReference type="InterPro" id="IPR012132">
    <property type="entry name" value="GMC_OxRdtase"/>
</dbReference>
<dbReference type="PANTHER" id="PTHR11552:SF147">
    <property type="entry name" value="CHOLINE DEHYDROGENASE, MITOCHONDRIAL"/>
    <property type="match status" value="1"/>
</dbReference>
<gene>
    <name evidence="7" type="ORF">TrRE_jg13544</name>
</gene>
<keyword evidence="4 5" id="KW-0274">FAD</keyword>
<evidence type="ECO:0000313" key="8">
    <source>
        <dbReference type="Proteomes" id="UP001165082"/>
    </source>
</evidence>
<evidence type="ECO:0000256" key="1">
    <source>
        <dbReference type="ARBA" id="ARBA00001974"/>
    </source>
</evidence>
<evidence type="ECO:0000259" key="6">
    <source>
        <dbReference type="PROSITE" id="PS00624"/>
    </source>
</evidence>